<name>A0A6A6BD79_9PEZI</name>
<sequence>MAKVFLIGTTGHIGGAILQAITTRRPDIEITTLVRNEEKGRRLKERFPSVDPLIGDLESTDVIEFASRDANIVINTAPDVGHEGTIAAIKRGLSSLPRKGWYMHTSGAGLIWSAPDGTYSDKIWDDVADIEQLTSMPDSAIHRSIDRAVFASAPHMNVAIVSPTFVYGLSPAAHYPTPITVPELVTTAKAVSAGYTIGVGGNKQSFVHVDDLANIYYALLEDALKGADSDPALWGPQAYYFGAGNEELTFREYMQAVMPILKAKGVIASDEIKVIDSKKAAEAVSAMSGDETSAWTASIADMFGVNMRCRAARARKLLGWVPTGPRVKETLPEVLSEFLKKEGRR</sequence>
<gene>
    <name evidence="2" type="ORF">K452DRAFT_272103</name>
</gene>
<dbReference type="Gene3D" id="3.40.50.720">
    <property type="entry name" value="NAD(P)-binding Rossmann-like Domain"/>
    <property type="match status" value="1"/>
</dbReference>
<dbReference type="Proteomes" id="UP000799438">
    <property type="component" value="Unassembled WGS sequence"/>
</dbReference>
<dbReference type="GeneID" id="54296566"/>
<keyword evidence="3" id="KW-1185">Reference proteome</keyword>
<dbReference type="PANTHER" id="PTHR48079:SF6">
    <property type="entry name" value="NAD(P)-BINDING DOMAIN-CONTAINING PROTEIN-RELATED"/>
    <property type="match status" value="1"/>
</dbReference>
<reference evidence="2" key="1">
    <citation type="journal article" date="2020" name="Stud. Mycol.">
        <title>101 Dothideomycetes genomes: a test case for predicting lifestyles and emergence of pathogens.</title>
        <authorList>
            <person name="Haridas S."/>
            <person name="Albert R."/>
            <person name="Binder M."/>
            <person name="Bloem J."/>
            <person name="Labutti K."/>
            <person name="Salamov A."/>
            <person name="Andreopoulos B."/>
            <person name="Baker S."/>
            <person name="Barry K."/>
            <person name="Bills G."/>
            <person name="Bluhm B."/>
            <person name="Cannon C."/>
            <person name="Castanera R."/>
            <person name="Culley D."/>
            <person name="Daum C."/>
            <person name="Ezra D."/>
            <person name="Gonzalez J."/>
            <person name="Henrissat B."/>
            <person name="Kuo A."/>
            <person name="Liang C."/>
            <person name="Lipzen A."/>
            <person name="Lutzoni F."/>
            <person name="Magnuson J."/>
            <person name="Mondo S."/>
            <person name="Nolan M."/>
            <person name="Ohm R."/>
            <person name="Pangilinan J."/>
            <person name="Park H.-J."/>
            <person name="Ramirez L."/>
            <person name="Alfaro M."/>
            <person name="Sun H."/>
            <person name="Tritt A."/>
            <person name="Yoshinaga Y."/>
            <person name="Zwiers L.-H."/>
            <person name="Turgeon B."/>
            <person name="Goodwin S."/>
            <person name="Spatafora J."/>
            <person name="Crous P."/>
            <person name="Grigoriev I."/>
        </authorList>
    </citation>
    <scope>NUCLEOTIDE SEQUENCE</scope>
    <source>
        <strain evidence="2">CBS 121167</strain>
    </source>
</reference>
<dbReference type="Pfam" id="PF13460">
    <property type="entry name" value="NAD_binding_10"/>
    <property type="match status" value="1"/>
</dbReference>
<feature type="domain" description="NAD(P)-binding" evidence="1">
    <location>
        <begin position="8"/>
        <end position="81"/>
    </location>
</feature>
<dbReference type="SUPFAM" id="SSF51735">
    <property type="entry name" value="NAD(P)-binding Rossmann-fold domains"/>
    <property type="match status" value="1"/>
</dbReference>
<dbReference type="OrthoDB" id="2130169at2759"/>
<dbReference type="InterPro" id="IPR036291">
    <property type="entry name" value="NAD(P)-bd_dom_sf"/>
</dbReference>
<evidence type="ECO:0000313" key="2">
    <source>
        <dbReference type="EMBL" id="KAF2141333.1"/>
    </source>
</evidence>
<evidence type="ECO:0000313" key="3">
    <source>
        <dbReference type="Proteomes" id="UP000799438"/>
    </source>
</evidence>
<dbReference type="AlphaFoldDB" id="A0A6A6BD79"/>
<dbReference type="RefSeq" id="XP_033397046.1">
    <property type="nucleotide sequence ID" value="XM_033539070.1"/>
</dbReference>
<dbReference type="InterPro" id="IPR016040">
    <property type="entry name" value="NAD(P)-bd_dom"/>
</dbReference>
<organism evidence="2 3">
    <name type="scientific">Aplosporella prunicola CBS 121167</name>
    <dbReference type="NCBI Taxonomy" id="1176127"/>
    <lineage>
        <taxon>Eukaryota</taxon>
        <taxon>Fungi</taxon>
        <taxon>Dikarya</taxon>
        <taxon>Ascomycota</taxon>
        <taxon>Pezizomycotina</taxon>
        <taxon>Dothideomycetes</taxon>
        <taxon>Dothideomycetes incertae sedis</taxon>
        <taxon>Botryosphaeriales</taxon>
        <taxon>Aplosporellaceae</taxon>
        <taxon>Aplosporella</taxon>
    </lineage>
</organism>
<dbReference type="EMBL" id="ML995487">
    <property type="protein sequence ID" value="KAF2141333.1"/>
    <property type="molecule type" value="Genomic_DNA"/>
</dbReference>
<dbReference type="GO" id="GO:0005737">
    <property type="term" value="C:cytoplasm"/>
    <property type="evidence" value="ECO:0007669"/>
    <property type="project" value="TreeGrafter"/>
</dbReference>
<evidence type="ECO:0000259" key="1">
    <source>
        <dbReference type="Pfam" id="PF13460"/>
    </source>
</evidence>
<protein>
    <recommendedName>
        <fullName evidence="1">NAD(P)-binding domain-containing protein</fullName>
    </recommendedName>
</protein>
<proteinExistence type="predicted"/>
<accession>A0A6A6BD79</accession>
<dbReference type="InterPro" id="IPR051783">
    <property type="entry name" value="NAD(P)-dependent_oxidoreduct"/>
</dbReference>
<dbReference type="GO" id="GO:0004029">
    <property type="term" value="F:aldehyde dehydrogenase (NAD+) activity"/>
    <property type="evidence" value="ECO:0007669"/>
    <property type="project" value="TreeGrafter"/>
</dbReference>
<dbReference type="PANTHER" id="PTHR48079">
    <property type="entry name" value="PROTEIN YEEZ"/>
    <property type="match status" value="1"/>
</dbReference>